<gene>
    <name evidence="3" type="ORF">LSALG_LOCUS31696</name>
</gene>
<feature type="compositionally biased region" description="Basic and acidic residues" evidence="2">
    <location>
        <begin position="158"/>
        <end position="178"/>
    </location>
</feature>
<feature type="coiled-coil region" evidence="1">
    <location>
        <begin position="70"/>
        <end position="135"/>
    </location>
</feature>
<organism evidence="3 4">
    <name type="scientific">Lactuca saligna</name>
    <name type="common">Willowleaf lettuce</name>
    <dbReference type="NCBI Taxonomy" id="75948"/>
    <lineage>
        <taxon>Eukaryota</taxon>
        <taxon>Viridiplantae</taxon>
        <taxon>Streptophyta</taxon>
        <taxon>Embryophyta</taxon>
        <taxon>Tracheophyta</taxon>
        <taxon>Spermatophyta</taxon>
        <taxon>Magnoliopsida</taxon>
        <taxon>eudicotyledons</taxon>
        <taxon>Gunneridae</taxon>
        <taxon>Pentapetalae</taxon>
        <taxon>asterids</taxon>
        <taxon>campanulids</taxon>
        <taxon>Asterales</taxon>
        <taxon>Asteraceae</taxon>
        <taxon>Cichorioideae</taxon>
        <taxon>Cichorieae</taxon>
        <taxon>Lactucinae</taxon>
        <taxon>Lactuca</taxon>
    </lineage>
</organism>
<accession>A0AA36EGI4</accession>
<protein>
    <submittedName>
        <fullName evidence="3">Uncharacterized protein</fullName>
    </submittedName>
</protein>
<feature type="region of interest" description="Disordered" evidence="2">
    <location>
        <begin position="157"/>
        <end position="178"/>
    </location>
</feature>
<proteinExistence type="predicted"/>
<reference evidence="3" key="1">
    <citation type="submission" date="2023-04" db="EMBL/GenBank/DDBJ databases">
        <authorList>
            <person name="Vijverberg K."/>
            <person name="Xiong W."/>
            <person name="Schranz E."/>
        </authorList>
    </citation>
    <scope>NUCLEOTIDE SEQUENCE</scope>
</reference>
<evidence type="ECO:0000313" key="3">
    <source>
        <dbReference type="EMBL" id="CAI9292630.1"/>
    </source>
</evidence>
<keyword evidence="1" id="KW-0175">Coiled coil</keyword>
<evidence type="ECO:0000313" key="4">
    <source>
        <dbReference type="Proteomes" id="UP001177003"/>
    </source>
</evidence>
<evidence type="ECO:0000256" key="2">
    <source>
        <dbReference type="SAM" id="MobiDB-lite"/>
    </source>
</evidence>
<name>A0AA36EGI4_LACSI</name>
<sequence>MTHTRSTIASTPAGGCSLSPSRNPINEDLSKQMKENFQKMKVASLQLQLVIATESLAAERSQKLDALEYLKTLEKDQDSLKEELERAQQKALTANKKVETLEDQNKMLQKLNIKLEDQFERANNANKNLEREKDMISKYSMTLEKLCLIYEAQIADAKNSRDDAVKQKGTALKDADIR</sequence>
<dbReference type="EMBL" id="OX465083">
    <property type="protein sequence ID" value="CAI9292630.1"/>
    <property type="molecule type" value="Genomic_DNA"/>
</dbReference>
<feature type="compositionally biased region" description="Polar residues" evidence="2">
    <location>
        <begin position="1"/>
        <end position="10"/>
    </location>
</feature>
<dbReference type="Proteomes" id="UP001177003">
    <property type="component" value="Chromosome 7"/>
</dbReference>
<dbReference type="AlphaFoldDB" id="A0AA36EGI4"/>
<feature type="region of interest" description="Disordered" evidence="2">
    <location>
        <begin position="1"/>
        <end position="27"/>
    </location>
</feature>
<evidence type="ECO:0000256" key="1">
    <source>
        <dbReference type="SAM" id="Coils"/>
    </source>
</evidence>
<keyword evidence="4" id="KW-1185">Reference proteome</keyword>